<dbReference type="Gene3D" id="4.10.280.10">
    <property type="entry name" value="Helix-loop-helix DNA-binding domain"/>
    <property type="match status" value="1"/>
</dbReference>
<dbReference type="Proteomes" id="UP000230423">
    <property type="component" value="Unassembled WGS sequence"/>
</dbReference>
<organism evidence="2 3">
    <name type="scientific">Teladorsagia circumcincta</name>
    <name type="common">Brown stomach worm</name>
    <name type="synonym">Ostertagia circumcincta</name>
    <dbReference type="NCBI Taxonomy" id="45464"/>
    <lineage>
        <taxon>Eukaryota</taxon>
        <taxon>Metazoa</taxon>
        <taxon>Ecdysozoa</taxon>
        <taxon>Nematoda</taxon>
        <taxon>Chromadorea</taxon>
        <taxon>Rhabditida</taxon>
        <taxon>Rhabditina</taxon>
        <taxon>Rhabditomorpha</taxon>
        <taxon>Strongyloidea</taxon>
        <taxon>Trichostrongylidae</taxon>
        <taxon>Teladorsagia</taxon>
    </lineage>
</organism>
<gene>
    <name evidence="2" type="ORF">TELCIR_19312</name>
</gene>
<dbReference type="Pfam" id="PF00010">
    <property type="entry name" value="HLH"/>
    <property type="match status" value="1"/>
</dbReference>
<dbReference type="InterPro" id="IPR036638">
    <property type="entry name" value="HLH_DNA-bd_sf"/>
</dbReference>
<name>A0A2G9TMP6_TELCI</name>
<feature type="non-terminal residue" evidence="2">
    <location>
        <position position="88"/>
    </location>
</feature>
<dbReference type="EMBL" id="KZ358392">
    <property type="protein sequence ID" value="PIO59231.1"/>
    <property type="molecule type" value="Genomic_DNA"/>
</dbReference>
<evidence type="ECO:0000313" key="3">
    <source>
        <dbReference type="Proteomes" id="UP000230423"/>
    </source>
</evidence>
<dbReference type="AlphaFoldDB" id="A0A2G9TMP6"/>
<dbReference type="GO" id="GO:0046983">
    <property type="term" value="F:protein dimerization activity"/>
    <property type="evidence" value="ECO:0007669"/>
    <property type="project" value="InterPro"/>
</dbReference>
<reference evidence="2 3" key="1">
    <citation type="submission" date="2015-09" db="EMBL/GenBank/DDBJ databases">
        <title>Draft genome of the parasitic nematode Teladorsagia circumcincta isolate WARC Sus (inbred).</title>
        <authorList>
            <person name="Mitreva M."/>
        </authorList>
    </citation>
    <scope>NUCLEOTIDE SEQUENCE [LARGE SCALE GENOMIC DNA]</scope>
    <source>
        <strain evidence="2 3">S</strain>
    </source>
</reference>
<feature type="domain" description="BHLH" evidence="1">
    <location>
        <begin position="27"/>
        <end position="62"/>
    </location>
</feature>
<sequence length="88" mass="9907">MGQTFDNLVLEDFLIPDRVAQQLFSPSAFVTLKFHLPSLRAHTKRVSKLKILNAAISYIDSLVAILKNYDANVAAITLPSERRHRTAQ</sequence>
<dbReference type="InterPro" id="IPR011598">
    <property type="entry name" value="bHLH_dom"/>
</dbReference>
<dbReference type="OrthoDB" id="6241467at2759"/>
<accession>A0A2G9TMP6</accession>
<dbReference type="SUPFAM" id="SSF47459">
    <property type="entry name" value="HLH, helix-loop-helix DNA-binding domain"/>
    <property type="match status" value="1"/>
</dbReference>
<evidence type="ECO:0000313" key="2">
    <source>
        <dbReference type="EMBL" id="PIO59231.1"/>
    </source>
</evidence>
<keyword evidence="3" id="KW-1185">Reference proteome</keyword>
<evidence type="ECO:0000259" key="1">
    <source>
        <dbReference type="Pfam" id="PF00010"/>
    </source>
</evidence>
<protein>
    <recommendedName>
        <fullName evidence="1">BHLH domain-containing protein</fullName>
    </recommendedName>
</protein>
<proteinExistence type="predicted"/>